<proteinExistence type="predicted"/>
<accession>A0A653A054</accession>
<name>A0A653A054_UNCDX</name>
<organism evidence="1">
    <name type="scientific">Uncultured Desulfatiglans sp</name>
    <dbReference type="NCBI Taxonomy" id="1748965"/>
    <lineage>
        <taxon>Bacteria</taxon>
        <taxon>Pseudomonadati</taxon>
        <taxon>Thermodesulfobacteriota</taxon>
        <taxon>Desulfobacteria</taxon>
        <taxon>Desulfatiglandales</taxon>
        <taxon>Desulfatiglandaceae</taxon>
        <taxon>Desulfatiglans</taxon>
        <taxon>environmental samples</taxon>
    </lineage>
</organism>
<evidence type="ECO:0000313" key="1">
    <source>
        <dbReference type="EMBL" id="VBB41298.1"/>
    </source>
</evidence>
<sequence>MRIFLYTLRVLSPTVKRRGCEREACKEGSEKTVDRCSGDVPVNQNISSLCRRAVAGKMVV</sequence>
<protein>
    <submittedName>
        <fullName evidence="1">Uncharacterized protein</fullName>
    </submittedName>
</protein>
<gene>
    <name evidence="1" type="ORF">TRIP_B10026</name>
</gene>
<dbReference type="AlphaFoldDB" id="A0A653A054"/>
<reference evidence="1" key="1">
    <citation type="submission" date="2018-07" db="EMBL/GenBank/DDBJ databases">
        <authorList>
            <consortium name="Genoscope - CEA"/>
            <person name="William W."/>
        </authorList>
    </citation>
    <scope>NUCLEOTIDE SEQUENCE</scope>
    <source>
        <strain evidence="1">IK1</strain>
    </source>
</reference>
<dbReference type="EMBL" id="UPXX01000001">
    <property type="protein sequence ID" value="VBB41298.1"/>
    <property type="molecule type" value="Genomic_DNA"/>
</dbReference>